<evidence type="ECO:0000313" key="3">
    <source>
        <dbReference type="Proteomes" id="UP000799750"/>
    </source>
</evidence>
<keyword evidence="1" id="KW-0472">Membrane</keyword>
<name>A0A6A6QHR6_9PEZI</name>
<feature type="transmembrane region" description="Helical" evidence="1">
    <location>
        <begin position="26"/>
        <end position="49"/>
    </location>
</feature>
<sequence>MDHPHPTHMILWIHEEVCHHPYPLRMLASTTLLLLSLGFSVDLFITLLGASRFATLFDLKLAFALGLGPGTVLFAEPMSFLNTGSLVLAPLGGVLLAELLRYLWWHALVWALGVSLGPMARHQMRMCAHENPRSPWMWRSGRVVVVGGRGREEGVGRGGRA</sequence>
<feature type="transmembrane region" description="Helical" evidence="1">
    <location>
        <begin position="102"/>
        <end position="120"/>
    </location>
</feature>
<evidence type="ECO:0000313" key="2">
    <source>
        <dbReference type="EMBL" id="KAF2491762.1"/>
    </source>
</evidence>
<dbReference type="EMBL" id="MU004195">
    <property type="protein sequence ID" value="KAF2491762.1"/>
    <property type="molecule type" value="Genomic_DNA"/>
</dbReference>
<feature type="transmembrane region" description="Helical" evidence="1">
    <location>
        <begin position="61"/>
        <end position="82"/>
    </location>
</feature>
<dbReference type="Proteomes" id="UP000799750">
    <property type="component" value="Unassembled WGS sequence"/>
</dbReference>
<proteinExistence type="predicted"/>
<reference evidence="2" key="1">
    <citation type="journal article" date="2020" name="Stud. Mycol.">
        <title>101 Dothideomycetes genomes: a test case for predicting lifestyles and emergence of pathogens.</title>
        <authorList>
            <person name="Haridas S."/>
            <person name="Albert R."/>
            <person name="Binder M."/>
            <person name="Bloem J."/>
            <person name="Labutti K."/>
            <person name="Salamov A."/>
            <person name="Andreopoulos B."/>
            <person name="Baker S."/>
            <person name="Barry K."/>
            <person name="Bills G."/>
            <person name="Bluhm B."/>
            <person name="Cannon C."/>
            <person name="Castanera R."/>
            <person name="Culley D."/>
            <person name="Daum C."/>
            <person name="Ezra D."/>
            <person name="Gonzalez J."/>
            <person name="Henrissat B."/>
            <person name="Kuo A."/>
            <person name="Liang C."/>
            <person name="Lipzen A."/>
            <person name="Lutzoni F."/>
            <person name="Magnuson J."/>
            <person name="Mondo S."/>
            <person name="Nolan M."/>
            <person name="Ohm R."/>
            <person name="Pangilinan J."/>
            <person name="Park H.-J."/>
            <person name="Ramirez L."/>
            <person name="Alfaro M."/>
            <person name="Sun H."/>
            <person name="Tritt A."/>
            <person name="Yoshinaga Y."/>
            <person name="Zwiers L.-H."/>
            <person name="Turgeon B."/>
            <person name="Goodwin S."/>
            <person name="Spatafora J."/>
            <person name="Crous P."/>
            <person name="Grigoriev I."/>
        </authorList>
    </citation>
    <scope>NUCLEOTIDE SEQUENCE</scope>
    <source>
        <strain evidence="2">CBS 269.34</strain>
    </source>
</reference>
<protein>
    <submittedName>
        <fullName evidence="2">Uncharacterized protein</fullName>
    </submittedName>
</protein>
<keyword evidence="1" id="KW-1133">Transmembrane helix</keyword>
<evidence type="ECO:0000256" key="1">
    <source>
        <dbReference type="SAM" id="Phobius"/>
    </source>
</evidence>
<keyword evidence="3" id="KW-1185">Reference proteome</keyword>
<gene>
    <name evidence="2" type="ORF">BU16DRAFT_565458</name>
</gene>
<dbReference type="AlphaFoldDB" id="A0A6A6QHR6"/>
<accession>A0A6A6QHR6</accession>
<keyword evidence="1" id="KW-0812">Transmembrane</keyword>
<organism evidence="2 3">
    <name type="scientific">Lophium mytilinum</name>
    <dbReference type="NCBI Taxonomy" id="390894"/>
    <lineage>
        <taxon>Eukaryota</taxon>
        <taxon>Fungi</taxon>
        <taxon>Dikarya</taxon>
        <taxon>Ascomycota</taxon>
        <taxon>Pezizomycotina</taxon>
        <taxon>Dothideomycetes</taxon>
        <taxon>Pleosporomycetidae</taxon>
        <taxon>Mytilinidiales</taxon>
        <taxon>Mytilinidiaceae</taxon>
        <taxon>Lophium</taxon>
    </lineage>
</organism>
<dbReference type="OrthoDB" id="10576205at2759"/>